<reference evidence="2 3" key="1">
    <citation type="submission" date="2021-03" db="EMBL/GenBank/DDBJ databases">
        <title>Genomic Encyclopedia of Type Strains, Phase IV (KMG-IV): sequencing the most valuable type-strain genomes for metagenomic binning, comparative biology and taxonomic classification.</title>
        <authorList>
            <person name="Goeker M."/>
        </authorList>
    </citation>
    <scope>NUCLEOTIDE SEQUENCE [LARGE SCALE GENOMIC DNA]</scope>
    <source>
        <strain evidence="2 3">DSM 28650</strain>
    </source>
</reference>
<dbReference type="EMBL" id="JAGGLL010000012">
    <property type="protein sequence ID" value="MBP2022077.1"/>
    <property type="molecule type" value="Genomic_DNA"/>
</dbReference>
<proteinExistence type="predicted"/>
<organism evidence="2 3">
    <name type="scientific">Clostridium punense</name>
    <dbReference type="NCBI Taxonomy" id="1054297"/>
    <lineage>
        <taxon>Bacteria</taxon>
        <taxon>Bacillati</taxon>
        <taxon>Bacillota</taxon>
        <taxon>Clostridia</taxon>
        <taxon>Eubacteriales</taxon>
        <taxon>Clostridiaceae</taxon>
        <taxon>Clostridium</taxon>
    </lineage>
</organism>
<evidence type="ECO:0000259" key="1">
    <source>
        <dbReference type="Pfam" id="PF01966"/>
    </source>
</evidence>
<feature type="domain" description="HD" evidence="1">
    <location>
        <begin position="29"/>
        <end position="129"/>
    </location>
</feature>
<sequence length="188" mass="21462">MRDDILESLKNEVRRRCESKNNHFGIGGYYHIVDVVRKSIILAQKNNADIEVVAISAWLHDIAAITDYKFYNDHHLHGVRIAGDILSSYDYPKDKIQKVQKCILNHRSVKSDSRSSVEEICVADADGITNFENLPALFQLAYQVEGCSIKEGAEFVKNKLINSYSKLSETSKQIYKEKYDIAMKVMES</sequence>
<dbReference type="Proteomes" id="UP001519308">
    <property type="component" value="Unassembled WGS sequence"/>
</dbReference>
<evidence type="ECO:0000313" key="2">
    <source>
        <dbReference type="EMBL" id="MBP2022077.1"/>
    </source>
</evidence>
<dbReference type="InterPro" id="IPR003607">
    <property type="entry name" value="HD/PDEase_dom"/>
</dbReference>
<dbReference type="SUPFAM" id="SSF109604">
    <property type="entry name" value="HD-domain/PDEase-like"/>
    <property type="match status" value="1"/>
</dbReference>
<dbReference type="InterPro" id="IPR006674">
    <property type="entry name" value="HD_domain"/>
</dbReference>
<comment type="caution">
    <text evidence="2">The sequence shown here is derived from an EMBL/GenBank/DDBJ whole genome shotgun (WGS) entry which is preliminary data.</text>
</comment>
<dbReference type="Pfam" id="PF01966">
    <property type="entry name" value="HD"/>
    <property type="match status" value="1"/>
</dbReference>
<keyword evidence="3" id="KW-1185">Reference proteome</keyword>
<gene>
    <name evidence="2" type="ORF">J2Z44_001878</name>
</gene>
<dbReference type="RefSeq" id="WP_021283870.1">
    <property type="nucleotide sequence ID" value="NZ_JAGGLL010000012.1"/>
</dbReference>
<name>A0ABS4K2R1_9CLOT</name>
<dbReference type="Gene3D" id="1.10.3210.10">
    <property type="entry name" value="Hypothetical protein af1432"/>
    <property type="match status" value="1"/>
</dbReference>
<evidence type="ECO:0000313" key="3">
    <source>
        <dbReference type="Proteomes" id="UP001519308"/>
    </source>
</evidence>
<accession>A0ABS4K2R1</accession>
<protein>
    <recommendedName>
        <fullName evidence="1">HD domain-containing protein</fullName>
    </recommendedName>
</protein>
<dbReference type="CDD" id="cd00077">
    <property type="entry name" value="HDc"/>
    <property type="match status" value="1"/>
</dbReference>